<dbReference type="EMBL" id="VSSQ01005974">
    <property type="protein sequence ID" value="MPM31082.1"/>
    <property type="molecule type" value="Genomic_DNA"/>
</dbReference>
<reference evidence="2" key="1">
    <citation type="submission" date="2019-08" db="EMBL/GenBank/DDBJ databases">
        <authorList>
            <person name="Kucharzyk K."/>
            <person name="Murdoch R.W."/>
            <person name="Higgins S."/>
            <person name="Loffler F."/>
        </authorList>
    </citation>
    <scope>NUCLEOTIDE SEQUENCE</scope>
</reference>
<dbReference type="Pfam" id="PF13487">
    <property type="entry name" value="HD_5"/>
    <property type="match status" value="1"/>
</dbReference>
<dbReference type="InterPro" id="IPR003607">
    <property type="entry name" value="HD/PDEase_dom"/>
</dbReference>
<dbReference type="CDD" id="cd00077">
    <property type="entry name" value="HDc"/>
    <property type="match status" value="1"/>
</dbReference>
<dbReference type="AlphaFoldDB" id="A0A644YR56"/>
<dbReference type="PANTHER" id="PTHR43155">
    <property type="entry name" value="CYCLIC DI-GMP PHOSPHODIESTERASE PA4108-RELATED"/>
    <property type="match status" value="1"/>
</dbReference>
<dbReference type="SMART" id="SM00471">
    <property type="entry name" value="HDc"/>
    <property type="match status" value="1"/>
</dbReference>
<organism evidence="2">
    <name type="scientific">bioreactor metagenome</name>
    <dbReference type="NCBI Taxonomy" id="1076179"/>
    <lineage>
        <taxon>unclassified sequences</taxon>
        <taxon>metagenomes</taxon>
        <taxon>ecological metagenomes</taxon>
    </lineage>
</organism>
<dbReference type="SUPFAM" id="SSF109604">
    <property type="entry name" value="HD-domain/PDEase-like"/>
    <property type="match status" value="1"/>
</dbReference>
<comment type="caution">
    <text evidence="2">The sequence shown here is derived from an EMBL/GenBank/DDBJ whole genome shotgun (WGS) entry which is preliminary data.</text>
</comment>
<evidence type="ECO:0000313" key="2">
    <source>
        <dbReference type="EMBL" id="MPM31082.1"/>
    </source>
</evidence>
<protein>
    <recommendedName>
        <fullName evidence="1">HD-GYP domain-containing protein</fullName>
    </recommendedName>
</protein>
<dbReference type="Gene3D" id="1.10.3210.10">
    <property type="entry name" value="Hypothetical protein af1432"/>
    <property type="match status" value="2"/>
</dbReference>
<dbReference type="InterPro" id="IPR037522">
    <property type="entry name" value="HD_GYP_dom"/>
</dbReference>
<sequence>MAEDDLSEHKLFENTTTREQIIDVLLASLFSKCPREKEHSSRVSHISVRIAKQMGLSPETVETIRLAGVIHDIGKVAIDDGVLSSVSRYSSFAKDVLTHHEKWDGTGYPRGLKGDLIPLTARIIAVADAFDAMLCERPYHKPMTLEEAKQELLRCSSTQFDPEIVSAFLKGFAEERV</sequence>
<gene>
    <name evidence="2" type="ORF">SDC9_77635</name>
</gene>
<accession>A0A644YR56</accession>
<evidence type="ECO:0000259" key="1">
    <source>
        <dbReference type="PROSITE" id="PS51832"/>
    </source>
</evidence>
<name>A0A644YR56_9ZZZZ</name>
<dbReference type="PROSITE" id="PS51832">
    <property type="entry name" value="HD_GYP"/>
    <property type="match status" value="1"/>
</dbReference>
<feature type="domain" description="HD-GYP" evidence="1">
    <location>
        <begin position="1"/>
        <end position="177"/>
    </location>
</feature>
<proteinExistence type="predicted"/>